<accession>A0A972GLT0</accession>
<dbReference type="InterPro" id="IPR004646">
    <property type="entry name" value="Fe-S_hydro-lyase_TtdA-typ_cat"/>
</dbReference>
<sequence>MQQFQQSVYKLIVETSTNLPADVREAIQAAKAQEDAGTRSALSLSTIANNIHMAECNVSPICQDTGMPTFIIHCPVGANQIVMKKQILAAVAQATKDSKLRTNSVDSLTGANTGDNLGPGTPVVHFEQWEKDDVEVKLILKGGGCENKNIQYSLPMEIEGLGKAGRDLDGIRKCILHSIYQAQGQGCSAGFIGVGIGGDRTTGYELAKHQLFRHVDDVNPIEELRQLEDYIMGNANSLGIGTMGFGGQVTLLGCKVGVMNRLPASFFVSVAYNCWAYRRQGVLLDSNSGDIKEWVYRTGETVPMNQQAEAAASTEKAERREVVLQTPISEEQIRELRVGDVVIINGIMHTGRDALHKYLMDHDAPLDLNGAAIYHCGPVMAKDANGEWHVKAAGPTTSIREEPYQGDIIKKFGIRAVIGKGGMGAKTLAALKEHGGVYLNAIGGAAQYYAECFKKVEGVDFMEFGIPEAMWHLQTEGFAAIVTMDSHGNSLHAEVEKDSFAKLAQLKETVFS</sequence>
<comment type="caution">
    <text evidence="13">The sequence shown here is derived from an EMBL/GenBank/DDBJ whole genome shotgun (WGS) entry which is preliminary data.</text>
</comment>
<dbReference type="Pfam" id="PF05683">
    <property type="entry name" value="Fumerase_C"/>
    <property type="match status" value="1"/>
</dbReference>
<comment type="cofactor">
    <cofactor evidence="2 10">
        <name>[4Fe-4S] cluster</name>
        <dbReference type="ChEBI" id="CHEBI:49883"/>
    </cofactor>
</comment>
<dbReference type="InterPro" id="IPR011167">
    <property type="entry name" value="Fe_dep_fumarate_hydratase"/>
</dbReference>
<protein>
    <recommendedName>
        <fullName evidence="10">Fumarate hydratase class I</fullName>
        <ecNumber evidence="10">4.2.1.2</ecNumber>
    </recommendedName>
</protein>
<proteinExistence type="inferred from homology"/>
<dbReference type="EC" id="4.2.1.2" evidence="10"/>
<evidence type="ECO:0000256" key="9">
    <source>
        <dbReference type="ARBA" id="ARBA00023239"/>
    </source>
</evidence>
<evidence type="ECO:0000256" key="8">
    <source>
        <dbReference type="ARBA" id="ARBA00023014"/>
    </source>
</evidence>
<dbReference type="GO" id="GO:0004333">
    <property type="term" value="F:fumarate hydratase activity"/>
    <property type="evidence" value="ECO:0007669"/>
    <property type="project" value="UniProtKB-UniRule"/>
</dbReference>
<dbReference type="NCBIfam" id="TIGR00722">
    <property type="entry name" value="ttdA_fumA_fumB"/>
    <property type="match status" value="1"/>
</dbReference>
<dbReference type="GO" id="GO:0006091">
    <property type="term" value="P:generation of precursor metabolites and energy"/>
    <property type="evidence" value="ECO:0007669"/>
    <property type="project" value="InterPro"/>
</dbReference>
<dbReference type="NCBIfam" id="TIGR00723">
    <property type="entry name" value="ttdB_fumA_fumB"/>
    <property type="match status" value="1"/>
</dbReference>
<organism evidence="13 14">
    <name type="scientific">Paenibacillus foliorum</name>
    <dbReference type="NCBI Taxonomy" id="2654974"/>
    <lineage>
        <taxon>Bacteria</taxon>
        <taxon>Bacillati</taxon>
        <taxon>Bacillota</taxon>
        <taxon>Bacilli</taxon>
        <taxon>Bacillales</taxon>
        <taxon>Paenibacillaceae</taxon>
        <taxon>Paenibacillus</taxon>
    </lineage>
</organism>
<keyword evidence="5 10" id="KW-0004">4Fe-4S</keyword>
<evidence type="ECO:0000259" key="12">
    <source>
        <dbReference type="Pfam" id="PF05683"/>
    </source>
</evidence>
<keyword evidence="8 10" id="KW-0411">Iron-sulfur</keyword>
<dbReference type="PANTHER" id="PTHR43351">
    <property type="entry name" value="L(+)-TARTRATE DEHYDRATASE SUBUNIT BETA"/>
    <property type="match status" value="1"/>
</dbReference>
<dbReference type="Gene3D" id="3.20.130.10">
    <property type="entry name" value="Fe-S hydro-lyase, tartrate dehydratase beta-type, catalytic domain"/>
    <property type="match status" value="1"/>
</dbReference>
<evidence type="ECO:0000256" key="6">
    <source>
        <dbReference type="ARBA" id="ARBA00022723"/>
    </source>
</evidence>
<dbReference type="Pfam" id="PF05681">
    <property type="entry name" value="Fumerase"/>
    <property type="match status" value="1"/>
</dbReference>
<dbReference type="GO" id="GO:0051539">
    <property type="term" value="F:4 iron, 4 sulfur cluster binding"/>
    <property type="evidence" value="ECO:0007669"/>
    <property type="project" value="UniProtKB-UniRule"/>
</dbReference>
<comment type="subunit">
    <text evidence="4 10">Homodimer.</text>
</comment>
<evidence type="ECO:0000256" key="7">
    <source>
        <dbReference type="ARBA" id="ARBA00023004"/>
    </source>
</evidence>
<evidence type="ECO:0000256" key="10">
    <source>
        <dbReference type="PIRNR" id="PIRNR001394"/>
    </source>
</evidence>
<dbReference type="InterPro" id="IPR004647">
    <property type="entry name" value="Fe-S_hydro-lyase_TtdB-typ_cat"/>
</dbReference>
<dbReference type="SUPFAM" id="SSF117457">
    <property type="entry name" value="FumA C-terminal domain-like"/>
    <property type="match status" value="1"/>
</dbReference>
<dbReference type="PIRSF" id="PIRSF001394">
    <property type="entry name" value="Fe_dep_fumar_hy"/>
    <property type="match status" value="1"/>
</dbReference>
<gene>
    <name evidence="13" type="ORF">GC093_03865</name>
</gene>
<keyword evidence="9 10" id="KW-0456">Lyase</keyword>
<feature type="domain" description="Fe-S hydro-lyase tartrate dehydratase beta-type catalytic" evidence="12">
    <location>
        <begin position="310"/>
        <end position="494"/>
    </location>
</feature>
<feature type="domain" description="Fe-S hydro-lyase tartrate dehydratase alpha-type catalytic" evidence="11">
    <location>
        <begin position="6"/>
        <end position="280"/>
    </location>
</feature>
<evidence type="ECO:0000256" key="3">
    <source>
        <dbReference type="ARBA" id="ARBA00008876"/>
    </source>
</evidence>
<keyword evidence="6 10" id="KW-0479">Metal-binding</keyword>
<evidence type="ECO:0000256" key="2">
    <source>
        <dbReference type="ARBA" id="ARBA00001966"/>
    </source>
</evidence>
<reference evidence="13" key="1">
    <citation type="submission" date="2019-10" db="EMBL/GenBank/DDBJ databases">
        <title>Description of Paenibacillus glebae sp. nov.</title>
        <authorList>
            <person name="Carlier A."/>
            <person name="Qi S."/>
        </authorList>
    </citation>
    <scope>NUCLEOTIDE SEQUENCE</scope>
    <source>
        <strain evidence="13">LMG 31456</strain>
    </source>
</reference>
<dbReference type="Proteomes" id="UP000641588">
    <property type="component" value="Unassembled WGS sequence"/>
</dbReference>
<name>A0A972GLT0_9BACL</name>
<evidence type="ECO:0000256" key="4">
    <source>
        <dbReference type="ARBA" id="ARBA00011738"/>
    </source>
</evidence>
<dbReference type="GO" id="GO:0046872">
    <property type="term" value="F:metal ion binding"/>
    <property type="evidence" value="ECO:0007669"/>
    <property type="project" value="UniProtKB-UniRule"/>
</dbReference>
<evidence type="ECO:0000259" key="11">
    <source>
        <dbReference type="Pfam" id="PF05681"/>
    </source>
</evidence>
<dbReference type="InterPro" id="IPR036660">
    <property type="entry name" value="Fe-S_hydroAse_TtdB_cat_sf"/>
</dbReference>
<dbReference type="AlphaFoldDB" id="A0A972GLT0"/>
<dbReference type="EMBL" id="WHOD01000013">
    <property type="protein sequence ID" value="NOU92375.1"/>
    <property type="molecule type" value="Genomic_DNA"/>
</dbReference>
<evidence type="ECO:0000313" key="14">
    <source>
        <dbReference type="Proteomes" id="UP000641588"/>
    </source>
</evidence>
<keyword evidence="14" id="KW-1185">Reference proteome</keyword>
<evidence type="ECO:0000256" key="1">
    <source>
        <dbReference type="ARBA" id="ARBA00000929"/>
    </source>
</evidence>
<dbReference type="RefSeq" id="WP_171650546.1">
    <property type="nucleotide sequence ID" value="NZ_WHOD01000013.1"/>
</dbReference>
<comment type="similarity">
    <text evidence="3 10">Belongs to the class-I fumarase family.</text>
</comment>
<evidence type="ECO:0000256" key="5">
    <source>
        <dbReference type="ARBA" id="ARBA00022485"/>
    </source>
</evidence>
<comment type="catalytic activity">
    <reaction evidence="1 10">
        <text>(S)-malate = fumarate + H2O</text>
        <dbReference type="Rhea" id="RHEA:12460"/>
        <dbReference type="ChEBI" id="CHEBI:15377"/>
        <dbReference type="ChEBI" id="CHEBI:15589"/>
        <dbReference type="ChEBI" id="CHEBI:29806"/>
        <dbReference type="EC" id="4.2.1.2"/>
    </reaction>
</comment>
<comment type="function">
    <text evidence="10">Catalyzes the reversible hydration of fumarate to (S)-malate.</text>
</comment>
<evidence type="ECO:0000313" key="13">
    <source>
        <dbReference type="EMBL" id="NOU92375.1"/>
    </source>
</evidence>
<dbReference type="PANTHER" id="PTHR43351:SF2">
    <property type="entry name" value="L(+)-TARTRATE DEHYDRATASE SUBUNIT BETA-RELATED"/>
    <property type="match status" value="1"/>
</dbReference>
<keyword evidence="7 10" id="KW-0408">Iron</keyword>